<name>A0A1H8U3W3_9EURY</name>
<protein>
    <submittedName>
        <fullName evidence="2">Uncharacterized protein</fullName>
    </submittedName>
</protein>
<accession>A0A1H8U3W3</accession>
<feature type="region of interest" description="Disordered" evidence="1">
    <location>
        <begin position="108"/>
        <end position="137"/>
    </location>
</feature>
<reference evidence="3" key="1">
    <citation type="submission" date="2016-10" db="EMBL/GenBank/DDBJ databases">
        <authorList>
            <person name="Varghese N."/>
            <person name="Submissions S."/>
        </authorList>
    </citation>
    <scope>NUCLEOTIDE SEQUENCE [LARGE SCALE GENOMIC DNA]</scope>
    <source>
        <strain evidence="3">IBRC-M 10043</strain>
    </source>
</reference>
<dbReference type="Pfam" id="PF25680">
    <property type="entry name" value="Mom"/>
    <property type="match status" value="1"/>
</dbReference>
<sequence>MPKTSQQGGTRALTTFRQSEQQDFLDNDGEVQHPPSSLGERDIFHRTVSDTQEHTYEGENGDAHVKEVFATYTRHRIVGFHRKDGVWYTQFANRLPCKAAPLAAAVHSADHDWRTTPPPEMPHHPTPNERPGDSPEWAYSRWEQPKIGAEDAYPTAETCSDLAFARIHGEGANRIVNQFLCGAADGQVWHRQNGVHGWRYAFIATVDGYLTSAAVVEHPHNNSIDNYDGTLYLTRLANHPNRPQNTSSWMLARVRGWLRHNTDYDRLIALAGIDGNDGTCYKAADFEYEGEKTVTASSDTVYSHDWTKTKWTTALS</sequence>
<gene>
    <name evidence="2" type="ORF">SAMN05216388_102535</name>
</gene>
<proteinExistence type="predicted"/>
<dbReference type="Proteomes" id="UP000198775">
    <property type="component" value="Unassembled WGS sequence"/>
</dbReference>
<organism evidence="2 3">
    <name type="scientific">Halorientalis persicus</name>
    <dbReference type="NCBI Taxonomy" id="1367881"/>
    <lineage>
        <taxon>Archaea</taxon>
        <taxon>Methanobacteriati</taxon>
        <taxon>Methanobacteriota</taxon>
        <taxon>Stenosarchaea group</taxon>
        <taxon>Halobacteria</taxon>
        <taxon>Halobacteriales</taxon>
        <taxon>Haloarculaceae</taxon>
        <taxon>Halorientalis</taxon>
    </lineage>
</organism>
<dbReference type="InterPro" id="IPR057895">
    <property type="entry name" value="Mom"/>
</dbReference>
<keyword evidence="3" id="KW-1185">Reference proteome</keyword>
<evidence type="ECO:0000313" key="3">
    <source>
        <dbReference type="Proteomes" id="UP000198775"/>
    </source>
</evidence>
<evidence type="ECO:0000256" key="1">
    <source>
        <dbReference type="SAM" id="MobiDB-lite"/>
    </source>
</evidence>
<dbReference type="AlphaFoldDB" id="A0A1H8U3W3"/>
<dbReference type="EMBL" id="FOCX01000025">
    <property type="protein sequence ID" value="SEO97533.1"/>
    <property type="molecule type" value="Genomic_DNA"/>
</dbReference>
<evidence type="ECO:0000313" key="2">
    <source>
        <dbReference type="EMBL" id="SEO97533.1"/>
    </source>
</evidence>
<feature type="compositionally biased region" description="Basic and acidic residues" evidence="1">
    <location>
        <begin position="121"/>
        <end position="133"/>
    </location>
</feature>
<feature type="region of interest" description="Disordered" evidence="1">
    <location>
        <begin position="19"/>
        <end position="39"/>
    </location>
</feature>